<evidence type="ECO:0000313" key="4">
    <source>
        <dbReference type="Proteomes" id="UP000094801"/>
    </source>
</evidence>
<sequence length="450" mass="50093">MLDLFQSVILLYRNKVSLYINMSAIASNETAVSSASLSKLKKKQSLSILSGSSMNKLNNHQPSTLEKPIRERIISESTGLIKFALRKTSFKLPDQPLTTDQNDTKEKHAEEESDQKQGLPIYIPINFSEETMSSDTTAVDLDIQNLAAQRSVDDETAELLFLLASKQRKAMELKTELATVADELKILENRYKSLMGQRGNTTTTSAMDKGSNEGTTGFSVKSTLTSKSSIMNFGIGGNSNSTTRPVSESSATDTNNFAKAFNNFTNNISSNINNNELLNKGKEMMENLNKENEKWFSDLNSKTLKLRIDNNSNPVIKKLLPSRLAQNDKISQPFSQVKFDTDTFKASINNIFNLSNPQKNKQLASDESYINMAESSMINSTEASFEYSDCHYYDDSRNQKSPVGKLTRSPVKLESVLEADQSILNSFSEQDILTDTDDEDYGGHAVPYKA</sequence>
<dbReference type="EMBL" id="KV453853">
    <property type="protein sequence ID" value="ODV85181.1"/>
    <property type="molecule type" value="Genomic_DNA"/>
</dbReference>
<keyword evidence="1" id="KW-0175">Coiled coil</keyword>
<feature type="compositionally biased region" description="Polar residues" evidence="2">
    <location>
        <begin position="198"/>
        <end position="218"/>
    </location>
</feature>
<feature type="coiled-coil region" evidence="1">
    <location>
        <begin position="163"/>
        <end position="197"/>
    </location>
</feature>
<organism evidence="3 4">
    <name type="scientific">[Candida] arabinofermentans NRRL YB-2248</name>
    <dbReference type="NCBI Taxonomy" id="983967"/>
    <lineage>
        <taxon>Eukaryota</taxon>
        <taxon>Fungi</taxon>
        <taxon>Dikarya</taxon>
        <taxon>Ascomycota</taxon>
        <taxon>Saccharomycotina</taxon>
        <taxon>Pichiomycetes</taxon>
        <taxon>Pichiales</taxon>
        <taxon>Pichiaceae</taxon>
        <taxon>Ogataea</taxon>
        <taxon>Ogataea/Candida clade</taxon>
    </lineage>
</organism>
<gene>
    <name evidence="3" type="ORF">CANARDRAFT_160149</name>
</gene>
<dbReference type="OrthoDB" id="3993307at2759"/>
<protein>
    <submittedName>
        <fullName evidence="3">Uncharacterized protein</fullName>
    </submittedName>
</protein>
<proteinExistence type="predicted"/>
<reference evidence="4" key="1">
    <citation type="submission" date="2016-04" db="EMBL/GenBank/DDBJ databases">
        <title>Comparative genomics of biotechnologically important yeasts.</title>
        <authorList>
            <consortium name="DOE Joint Genome Institute"/>
            <person name="Riley R."/>
            <person name="Haridas S."/>
            <person name="Wolfe K.H."/>
            <person name="Lopes M.R."/>
            <person name="Hittinger C.T."/>
            <person name="Goker M."/>
            <person name="Salamov A."/>
            <person name="Wisecaver J."/>
            <person name="Long T.M."/>
            <person name="Aerts A.L."/>
            <person name="Barry K."/>
            <person name="Choi C."/>
            <person name="Clum A."/>
            <person name="Coughlan A.Y."/>
            <person name="Deshpande S."/>
            <person name="Douglass A.P."/>
            <person name="Hanson S.J."/>
            <person name="Klenk H.-P."/>
            <person name="Labutti K."/>
            <person name="Lapidus A."/>
            <person name="Lindquist E."/>
            <person name="Lipzen A."/>
            <person name="Meier-Kolthoff J.P."/>
            <person name="Ohm R.A."/>
            <person name="Otillar R.P."/>
            <person name="Pangilinan J."/>
            <person name="Peng Y."/>
            <person name="Rokas A."/>
            <person name="Rosa C.A."/>
            <person name="Scheuner C."/>
            <person name="Sibirny A.A."/>
            <person name="Slot J.C."/>
            <person name="Stielow J.B."/>
            <person name="Sun H."/>
            <person name="Kurtzman C.P."/>
            <person name="Blackwell M."/>
            <person name="Grigoriev I.V."/>
            <person name="Jeffries T.W."/>
        </authorList>
    </citation>
    <scope>NUCLEOTIDE SEQUENCE [LARGE SCALE GENOMIC DNA]</scope>
    <source>
        <strain evidence="4">NRRL YB-2248</strain>
    </source>
</reference>
<evidence type="ECO:0000256" key="1">
    <source>
        <dbReference type="SAM" id="Coils"/>
    </source>
</evidence>
<feature type="region of interest" description="Disordered" evidence="2">
    <location>
        <begin position="93"/>
        <end position="116"/>
    </location>
</feature>
<accession>A0A1E4T0E9</accession>
<keyword evidence="4" id="KW-1185">Reference proteome</keyword>
<dbReference type="Proteomes" id="UP000094801">
    <property type="component" value="Unassembled WGS sequence"/>
</dbReference>
<feature type="region of interest" description="Disordered" evidence="2">
    <location>
        <begin position="197"/>
        <end position="218"/>
    </location>
</feature>
<dbReference type="AlphaFoldDB" id="A0A1E4T0E9"/>
<name>A0A1E4T0E9_9ASCO</name>
<evidence type="ECO:0000313" key="3">
    <source>
        <dbReference type="EMBL" id="ODV85181.1"/>
    </source>
</evidence>
<evidence type="ECO:0000256" key="2">
    <source>
        <dbReference type="SAM" id="MobiDB-lite"/>
    </source>
</evidence>